<evidence type="ECO:0000313" key="2">
    <source>
        <dbReference type="Proteomes" id="UP000326837"/>
    </source>
</evidence>
<dbReference type="KEGG" id="lpav:PLANPX_2520"/>
<name>A0A5K7X8P9_9BACT</name>
<sequence length="73" mass="8149">MTLHRWFRCNSHGVKLKTLVCGGRHMSSVPAVKRFFEVATAASDGVTERPVRTNRQREAAIAKAERELNKAGI</sequence>
<protein>
    <submittedName>
        <fullName evidence="1">Uncharacterized protein</fullName>
    </submittedName>
</protein>
<dbReference type="Pfam" id="PF07618">
    <property type="entry name" value="DUF1580"/>
    <property type="match status" value="1"/>
</dbReference>
<evidence type="ECO:0000313" key="1">
    <source>
        <dbReference type="EMBL" id="BBO32908.1"/>
    </source>
</evidence>
<dbReference type="EMBL" id="AP021861">
    <property type="protein sequence ID" value="BBO32908.1"/>
    <property type="molecule type" value="Genomic_DNA"/>
</dbReference>
<dbReference type="InterPro" id="IPR011474">
    <property type="entry name" value="DUF1580"/>
</dbReference>
<dbReference type="AlphaFoldDB" id="A0A5K7X8P9"/>
<reference evidence="2" key="1">
    <citation type="submission" date="2019-10" db="EMBL/GenBank/DDBJ databases">
        <title>Lacipirellula parvula gen. nov., sp. nov., representing a lineage of planctomycetes widespread in freshwater anoxic habitats, and description of the family Lacipirellulaceae.</title>
        <authorList>
            <person name="Dedysh S.N."/>
            <person name="Kulichevskaya I.S."/>
            <person name="Beletsky A.V."/>
            <person name="Rakitin A.L."/>
            <person name="Mardanov A.V."/>
            <person name="Ivanova A.A."/>
            <person name="Saltykova V.X."/>
            <person name="Rijpstra W.I.C."/>
            <person name="Sinninghe Damste J.S."/>
            <person name="Ravin N.V."/>
        </authorList>
    </citation>
    <scope>NUCLEOTIDE SEQUENCE [LARGE SCALE GENOMIC DNA]</scope>
    <source>
        <strain evidence="2">PX69</strain>
    </source>
</reference>
<proteinExistence type="predicted"/>
<dbReference type="Proteomes" id="UP000326837">
    <property type="component" value="Chromosome"/>
</dbReference>
<organism evidence="1 2">
    <name type="scientific">Lacipirellula parvula</name>
    <dbReference type="NCBI Taxonomy" id="2650471"/>
    <lineage>
        <taxon>Bacteria</taxon>
        <taxon>Pseudomonadati</taxon>
        <taxon>Planctomycetota</taxon>
        <taxon>Planctomycetia</taxon>
        <taxon>Pirellulales</taxon>
        <taxon>Lacipirellulaceae</taxon>
        <taxon>Lacipirellula</taxon>
    </lineage>
</organism>
<gene>
    <name evidence="1" type="ORF">PLANPX_2520</name>
</gene>
<accession>A0A5K7X8P9</accession>
<keyword evidence="2" id="KW-1185">Reference proteome</keyword>